<feature type="domain" description="AIG1-type G" evidence="6">
    <location>
        <begin position="196"/>
        <end position="377"/>
    </location>
</feature>
<dbReference type="PANTHER" id="PTHR10903">
    <property type="entry name" value="GTPASE, IMAP FAMILY MEMBER-RELATED"/>
    <property type="match status" value="1"/>
</dbReference>
<sequence>MSQKRTYLSGAEKRKRKKSEEEKKQQDKGALLKDFGGGAQPMPSASITSATADDDIPCEEHSPAPLSTDPTVPSTSLSTSVEGAGHSSSVAIGINVTSTPSATSSLHHGSSAPPVDPAECLSILSDSERTDLFTFIFYLQGIEVQRKDPPDKNKMAGVKRGWHSPPTEQPNVKKGRRSPTFERPNMAEDVNMLSKLNVVLCGPDNKLKSFISNLILNQTDKRSELRECVKLEGEVHGRLITLVKLPALTQLSEKEVMHQTLRCVTLCDPGVHVFLFIISDGPLTDEDKRETEEIQKIFSSKINNHIMVLIIQKSECETAGLNEEIKSLIEFFGGRHNFLGPNPELYMLVKELEQMVQENSRSCYSTETFLDEQIKKIEEMRKKINLLEKQIHQQGNNEKIVCFKTKLTC</sequence>
<evidence type="ECO:0000256" key="3">
    <source>
        <dbReference type="ARBA" id="ARBA00023134"/>
    </source>
</evidence>
<dbReference type="SUPFAM" id="SSF52540">
    <property type="entry name" value="P-loop containing nucleoside triphosphate hydrolases"/>
    <property type="match status" value="1"/>
</dbReference>
<dbReference type="Pfam" id="PF04548">
    <property type="entry name" value="AIG1"/>
    <property type="match status" value="1"/>
</dbReference>
<reference evidence="7 8" key="1">
    <citation type="submission" date="2018-03" db="EMBL/GenBank/DDBJ databases">
        <title>Draft genome sequence of Rohu Carp (Labeo rohita).</title>
        <authorList>
            <person name="Das P."/>
            <person name="Kushwaha B."/>
            <person name="Joshi C.G."/>
            <person name="Kumar D."/>
            <person name="Nagpure N.S."/>
            <person name="Sahoo L."/>
            <person name="Das S.P."/>
            <person name="Bit A."/>
            <person name="Patnaik S."/>
            <person name="Meher P.K."/>
            <person name="Jayasankar P."/>
            <person name="Koringa P.G."/>
            <person name="Patel N.V."/>
            <person name="Hinsu A.T."/>
            <person name="Kumar R."/>
            <person name="Pandey M."/>
            <person name="Agarwal S."/>
            <person name="Srivastava S."/>
            <person name="Singh M."/>
            <person name="Iquebal M.A."/>
            <person name="Jaiswal S."/>
            <person name="Angadi U.B."/>
            <person name="Kumar N."/>
            <person name="Raza M."/>
            <person name="Shah T.M."/>
            <person name="Rai A."/>
            <person name="Jena J.K."/>
        </authorList>
    </citation>
    <scope>NUCLEOTIDE SEQUENCE [LARGE SCALE GENOMIC DNA]</scope>
    <source>
        <strain evidence="7">DASCIFA01</strain>
        <tissue evidence="7">Testis</tissue>
    </source>
</reference>
<dbReference type="Gene3D" id="3.40.50.300">
    <property type="entry name" value="P-loop containing nucleotide triphosphate hydrolases"/>
    <property type="match status" value="1"/>
</dbReference>
<dbReference type="InterPro" id="IPR006703">
    <property type="entry name" value="G_AIG1"/>
</dbReference>
<protein>
    <submittedName>
        <fullName evidence="7">GTPase IMAP family member 8-like protein</fullName>
    </submittedName>
</protein>
<evidence type="ECO:0000256" key="5">
    <source>
        <dbReference type="SAM" id="MobiDB-lite"/>
    </source>
</evidence>
<feature type="compositionally biased region" description="Basic and acidic residues" evidence="5">
    <location>
        <begin position="18"/>
        <end position="31"/>
    </location>
</feature>
<feature type="region of interest" description="Disordered" evidence="5">
    <location>
        <begin position="1"/>
        <end position="84"/>
    </location>
</feature>
<dbReference type="InterPro" id="IPR027417">
    <property type="entry name" value="P-loop_NTPase"/>
</dbReference>
<comment type="caution">
    <text evidence="7">The sequence shown here is derived from an EMBL/GenBank/DDBJ whole genome shotgun (WGS) entry which is preliminary data.</text>
</comment>
<dbReference type="EMBL" id="QBIY01012981">
    <property type="protein sequence ID" value="RXN13450.1"/>
    <property type="molecule type" value="Genomic_DNA"/>
</dbReference>
<feature type="region of interest" description="Disordered" evidence="5">
    <location>
        <begin position="148"/>
        <end position="182"/>
    </location>
</feature>
<organism evidence="7 8">
    <name type="scientific">Labeo rohita</name>
    <name type="common">Indian major carp</name>
    <name type="synonym">Cyprinus rohita</name>
    <dbReference type="NCBI Taxonomy" id="84645"/>
    <lineage>
        <taxon>Eukaryota</taxon>
        <taxon>Metazoa</taxon>
        <taxon>Chordata</taxon>
        <taxon>Craniata</taxon>
        <taxon>Vertebrata</taxon>
        <taxon>Euteleostomi</taxon>
        <taxon>Actinopterygii</taxon>
        <taxon>Neopterygii</taxon>
        <taxon>Teleostei</taxon>
        <taxon>Ostariophysi</taxon>
        <taxon>Cypriniformes</taxon>
        <taxon>Cyprinidae</taxon>
        <taxon>Labeoninae</taxon>
        <taxon>Labeonini</taxon>
        <taxon>Labeo</taxon>
    </lineage>
</organism>
<evidence type="ECO:0000313" key="8">
    <source>
        <dbReference type="Proteomes" id="UP000290572"/>
    </source>
</evidence>
<gene>
    <name evidence="7" type="ORF">ROHU_009696</name>
</gene>
<evidence type="ECO:0000256" key="2">
    <source>
        <dbReference type="ARBA" id="ARBA00022741"/>
    </source>
</evidence>
<dbReference type="PANTHER" id="PTHR10903:SF170">
    <property type="entry name" value="GTPASE IMAP FAMILY MEMBER 7"/>
    <property type="match status" value="1"/>
</dbReference>
<dbReference type="InterPro" id="IPR045058">
    <property type="entry name" value="GIMA/IAN/Toc"/>
</dbReference>
<comment type="similarity">
    <text evidence="1">Belongs to the TRAFAC class TrmE-Era-EngA-EngB-Septin-like GTPase superfamily. AIG1/Toc34/Toc159-like paraseptin GTPase family. IAN subfamily.</text>
</comment>
<keyword evidence="4" id="KW-0175">Coiled coil</keyword>
<proteinExistence type="inferred from homology"/>
<feature type="compositionally biased region" description="Low complexity" evidence="5">
    <location>
        <begin position="65"/>
        <end position="81"/>
    </location>
</feature>
<evidence type="ECO:0000313" key="7">
    <source>
        <dbReference type="EMBL" id="RXN13450.1"/>
    </source>
</evidence>
<accession>A0A498LYV9</accession>
<dbReference type="AlphaFoldDB" id="A0A498LYV9"/>
<evidence type="ECO:0000256" key="4">
    <source>
        <dbReference type="SAM" id="Coils"/>
    </source>
</evidence>
<name>A0A498LYV9_LABRO</name>
<keyword evidence="8" id="KW-1185">Reference proteome</keyword>
<evidence type="ECO:0000256" key="1">
    <source>
        <dbReference type="ARBA" id="ARBA00008535"/>
    </source>
</evidence>
<dbReference type="GO" id="GO:0005525">
    <property type="term" value="F:GTP binding"/>
    <property type="evidence" value="ECO:0007669"/>
    <property type="project" value="UniProtKB-KW"/>
</dbReference>
<feature type="coiled-coil region" evidence="4">
    <location>
        <begin position="370"/>
        <end position="397"/>
    </location>
</feature>
<dbReference type="Proteomes" id="UP000290572">
    <property type="component" value="Unassembled WGS sequence"/>
</dbReference>
<keyword evidence="3" id="KW-0342">GTP-binding</keyword>
<dbReference type="STRING" id="84645.A0A498LYV9"/>
<evidence type="ECO:0000259" key="6">
    <source>
        <dbReference type="Pfam" id="PF04548"/>
    </source>
</evidence>
<keyword evidence="2" id="KW-0547">Nucleotide-binding</keyword>